<dbReference type="InterPro" id="IPR043519">
    <property type="entry name" value="NT_sf"/>
</dbReference>
<gene>
    <name evidence="2" type="ORF">UFOVP328_88</name>
</gene>
<dbReference type="InterPro" id="IPR022025">
    <property type="entry name" value="Amidoligase_2"/>
</dbReference>
<feature type="region of interest" description="Disordered" evidence="1">
    <location>
        <begin position="494"/>
        <end position="520"/>
    </location>
</feature>
<keyword evidence="2" id="KW-0436">Ligase</keyword>
<protein>
    <submittedName>
        <fullName evidence="2">Amidoligase enzyme</fullName>
    </submittedName>
</protein>
<feature type="region of interest" description="Disordered" evidence="1">
    <location>
        <begin position="1587"/>
        <end position="1625"/>
    </location>
</feature>
<dbReference type="GO" id="GO:0016874">
    <property type="term" value="F:ligase activity"/>
    <property type="evidence" value="ECO:0007669"/>
    <property type="project" value="UniProtKB-KW"/>
</dbReference>
<feature type="region of interest" description="Disordered" evidence="1">
    <location>
        <begin position="572"/>
        <end position="591"/>
    </location>
</feature>
<accession>A0A6J5M1C6</accession>
<reference evidence="2" key="1">
    <citation type="submission" date="2020-04" db="EMBL/GenBank/DDBJ databases">
        <authorList>
            <person name="Chiriac C."/>
            <person name="Salcher M."/>
            <person name="Ghai R."/>
            <person name="Kavagutti S V."/>
        </authorList>
    </citation>
    <scope>NUCLEOTIDE SEQUENCE</scope>
</reference>
<evidence type="ECO:0000313" key="2">
    <source>
        <dbReference type="EMBL" id="CAB4137799.1"/>
    </source>
</evidence>
<dbReference type="Pfam" id="PF12224">
    <property type="entry name" value="Amidoligase_2"/>
    <property type="match status" value="1"/>
</dbReference>
<organism evidence="2">
    <name type="scientific">uncultured Caudovirales phage</name>
    <dbReference type="NCBI Taxonomy" id="2100421"/>
    <lineage>
        <taxon>Viruses</taxon>
        <taxon>Duplodnaviria</taxon>
        <taxon>Heunggongvirae</taxon>
        <taxon>Uroviricota</taxon>
        <taxon>Caudoviricetes</taxon>
        <taxon>Peduoviridae</taxon>
        <taxon>Maltschvirus</taxon>
        <taxon>Maltschvirus maltsch</taxon>
    </lineage>
</organism>
<evidence type="ECO:0000256" key="1">
    <source>
        <dbReference type="SAM" id="MobiDB-lite"/>
    </source>
</evidence>
<proteinExistence type="predicted"/>
<name>A0A6J5M1C6_9CAUD</name>
<dbReference type="SUPFAM" id="SSF81301">
    <property type="entry name" value="Nucleotidyltransferase"/>
    <property type="match status" value="1"/>
</dbReference>
<dbReference type="EMBL" id="LR796341">
    <property type="protein sequence ID" value="CAB4137799.1"/>
    <property type="molecule type" value="Genomic_DNA"/>
</dbReference>
<sequence length="1625" mass="182340">MNITELDSYNLADAVKFNDQLNPAIWSGEKMKPEVREKLMVIAQDFKEFLGLSDLEVKDITVSGSNAGYTYTPHSDIDLHLVVDIPQADESDVYRELFDAKKYQYNDQHNITIGGYDVELYVEDARKQPVSQGIYSVLNNDWVKIPLKRKATVNDEAVKSKFEDIGQRIESAIASGNSEKIATLARKIKNMRQAGLDEHGELGAENLAYKMLRNQGMIKKLYDARQAAQDAEMSLNERRKKKKAKKKTKYGYGGYFYPGYSFNTGTDASAVDMGGDGGGGESMYESAPTTEQTVQDFVNFCVDKLNIENNPNIRFKRDPAWSKRNRTFGSYNHDTNELIVSLANRHVMDILRTVAHELTHQRQGEIADMPADAGETGSRWENEANAKAGVLMREYGQQNPTLFAEQPVEEGWKEKAAGLAAAACIAGTPGCATTTAGTVKDVQTVGRTAQAAKGLTKAGVQAELDQELRNFIRAQGQGPGSANAKNQSRLYQLQKKMEKPEPQNESASGYIPTKKQAKDPRFSMALTQDIKPGQVGREANKLGLETDSQGQPDVLIKGLRNALREFKETGRLDRFGNQPPIGPETKPTMPAGTLRVDVSDVYDWYKLGQHISDLEGLGQHDFGQGPPSAIISFGDEDTEHKFIKNIKATGLDVTDIDPKDPVKRAGRKIKTDPTYNVDESEQLDEVKMSPGALRKFANSPEAEGILAGFEAELIFRDTQADEDSGDMEADMDYDERARSIDEVIEFFMHDDYGYGMSDRQADRLRDQLDEAYFEWRDDQIIDAFNRESEDLVREIWLEERPMNERILSALVDGIGMDDAEADKILAIGDKAPRFTKTSDQTAYKEANPGYDKYLEAVDIADAILDEEVEASIDNQDGYYDQALDNFRDSYEGDDSDFFNDMGWRWMSDIMNEFNLDWPYYTGGGSNGGTREWSDIAKEIQQVTGMPVDVGYGYHSKKRVPDEYVLEPDGSLSPDDSYDFGLELVSPPMPLNKAIEQLEAIIDWANTEGNAYTNSSTGLHMGISIPFKGGDVDYLKLILFMGDQYVLEKFGRAANTYTASALEKLKQNVAGSKNRGDDKITTAMELMKNNLIELAQRYVQQGVGNSKYTSAHIKPGYIEFRSPGGDYLSVGDQGEQDALASTMRRFAYAMYLAGRPDLERPEYYKKLYKLIAPEGNKDLEMFAKFSAGEITAEQLKKQWAEKTIGKELTTNQRWQLYQFDPVAGEFTPVPGQSYNGFTEDEVKNRVWAKYGREALDSGEYKLVNASEDQQWEVFDVKTGKTLEIVKGKNKGAVADAVYDKYVGQGIGFNVRPYVDPATLTPRAKLAKRIAQPKDYVIINNHSKLPFYTFSASSQTQAVDIAVRYLQDKGLDTGNFSVQRATNVKQDIDNRVDSRQLQQRVQATDQYEIVDRRNSRVVLQYRADDAADAGDKFNHWLRNQGMPQDTENYGWRPKQAVNDIPITIDQQAPRADYELYQHETPDQVFRTLRNVTADEVRSFIDQQERGGMPPGFLRVRQVSESIDDAQKARNAMDAAAKKMGYDNFAAVPPNARNVVMQMAVNALKLDSGHYNMLDRKNKVKETKVTPVAPVRQDATRTKYNQVPRKDDPAPNPAVILKISPEAKKQKK</sequence>